<sequence length="214" mass="22452">MRRKTVVTILVALFALQLAGCTTARLTDASLLRPNADVGTQDPLTSVNPDDPAEPVDQIGSDQPAIPTEQTTTNSTPARSSSTASLAPRNGASNISFTPVIGAPVSAVRPLSRQLGSEARARGLVILNSGDGNSNHILKGYFSAFTDGDKTTVAFVWDVLDGGGNRLHRIRGQEIAQGTAADPWNVVQDATMETIAARTIAEYIAWRSQPGSGG</sequence>
<feature type="signal peptide" evidence="2">
    <location>
        <begin position="1"/>
        <end position="24"/>
    </location>
</feature>
<feature type="region of interest" description="Disordered" evidence="1">
    <location>
        <begin position="34"/>
        <end position="90"/>
    </location>
</feature>
<feature type="compositionally biased region" description="Polar residues" evidence="1">
    <location>
        <begin position="68"/>
        <end position="90"/>
    </location>
</feature>
<evidence type="ECO:0000313" key="4">
    <source>
        <dbReference type="Proteomes" id="UP001148313"/>
    </source>
</evidence>
<comment type="caution">
    <text evidence="3">The sequence shown here is derived from an EMBL/GenBank/DDBJ whole genome shotgun (WGS) entry which is preliminary data.</text>
</comment>
<evidence type="ECO:0000313" key="3">
    <source>
        <dbReference type="EMBL" id="MDA4847322.1"/>
    </source>
</evidence>
<evidence type="ECO:0000256" key="1">
    <source>
        <dbReference type="SAM" id="MobiDB-lite"/>
    </source>
</evidence>
<dbReference type="RefSeq" id="WP_271091138.1">
    <property type="nucleotide sequence ID" value="NZ_JAPJZH010000012.1"/>
</dbReference>
<reference evidence="3" key="1">
    <citation type="submission" date="2022-11" db="EMBL/GenBank/DDBJ databases">
        <title>Hoeflea poritis sp. nov., isolated from scleractinian coral Porites lutea.</title>
        <authorList>
            <person name="Zhang G."/>
            <person name="Wei Q."/>
            <person name="Cai L."/>
        </authorList>
    </citation>
    <scope>NUCLEOTIDE SEQUENCE</scope>
    <source>
        <strain evidence="3">E7-10</strain>
    </source>
</reference>
<evidence type="ECO:0000256" key="2">
    <source>
        <dbReference type="SAM" id="SignalP"/>
    </source>
</evidence>
<evidence type="ECO:0008006" key="5">
    <source>
        <dbReference type="Google" id="ProtNLM"/>
    </source>
</evidence>
<protein>
    <recommendedName>
        <fullName evidence="5">Lipoprotein</fullName>
    </recommendedName>
</protein>
<feature type="chain" id="PRO_5045997052" description="Lipoprotein" evidence="2">
    <location>
        <begin position="25"/>
        <end position="214"/>
    </location>
</feature>
<organism evidence="3 4">
    <name type="scientific">Hoeflea poritis</name>
    <dbReference type="NCBI Taxonomy" id="2993659"/>
    <lineage>
        <taxon>Bacteria</taxon>
        <taxon>Pseudomonadati</taxon>
        <taxon>Pseudomonadota</taxon>
        <taxon>Alphaproteobacteria</taxon>
        <taxon>Hyphomicrobiales</taxon>
        <taxon>Rhizobiaceae</taxon>
        <taxon>Hoeflea</taxon>
    </lineage>
</organism>
<accession>A0ABT4VRH6</accession>
<gene>
    <name evidence="3" type="ORF">OOZ53_18320</name>
</gene>
<keyword evidence="4" id="KW-1185">Reference proteome</keyword>
<keyword evidence="2" id="KW-0732">Signal</keyword>
<name>A0ABT4VRH6_9HYPH</name>
<proteinExistence type="predicted"/>
<dbReference type="EMBL" id="JAPJZH010000012">
    <property type="protein sequence ID" value="MDA4847322.1"/>
    <property type="molecule type" value="Genomic_DNA"/>
</dbReference>
<dbReference type="Proteomes" id="UP001148313">
    <property type="component" value="Unassembled WGS sequence"/>
</dbReference>